<dbReference type="GO" id="GO:0003700">
    <property type="term" value="F:DNA-binding transcription factor activity"/>
    <property type="evidence" value="ECO:0007669"/>
    <property type="project" value="InterPro"/>
</dbReference>
<dbReference type="InterPro" id="IPR036390">
    <property type="entry name" value="WH_DNA-bd_sf"/>
</dbReference>
<dbReference type="EMBL" id="CAUI01000023">
    <property type="protein sequence ID" value="CCU80888.1"/>
    <property type="molecule type" value="Genomic_DNA"/>
</dbReference>
<dbReference type="AlphaFoldDB" id="M5E3T0"/>
<evidence type="ECO:0000256" key="3">
    <source>
        <dbReference type="ARBA" id="ARBA00023163"/>
    </source>
</evidence>
<evidence type="ECO:0000256" key="2">
    <source>
        <dbReference type="ARBA" id="ARBA00023125"/>
    </source>
</evidence>
<dbReference type="InterPro" id="IPR036388">
    <property type="entry name" value="WH-like_DNA-bd_sf"/>
</dbReference>
<dbReference type="InterPro" id="IPR011663">
    <property type="entry name" value="UTRA"/>
</dbReference>
<evidence type="ECO:0000313" key="6">
    <source>
        <dbReference type="Proteomes" id="UP000012063"/>
    </source>
</evidence>
<keyword evidence="1" id="KW-0805">Transcription regulation</keyword>
<feature type="domain" description="HTH gntR-type" evidence="4">
    <location>
        <begin position="10"/>
        <end position="78"/>
    </location>
</feature>
<evidence type="ECO:0000259" key="4">
    <source>
        <dbReference type="PROSITE" id="PS50949"/>
    </source>
</evidence>
<organism evidence="5 6">
    <name type="scientific">Halanaerobium saccharolyticum subsp. saccharolyticum DSM 6643</name>
    <dbReference type="NCBI Taxonomy" id="1293054"/>
    <lineage>
        <taxon>Bacteria</taxon>
        <taxon>Bacillati</taxon>
        <taxon>Bacillota</taxon>
        <taxon>Clostridia</taxon>
        <taxon>Halanaerobiales</taxon>
        <taxon>Halanaerobiaceae</taxon>
        <taxon>Halanaerobium</taxon>
    </lineage>
</organism>
<dbReference type="Gene3D" id="1.10.10.10">
    <property type="entry name" value="Winged helix-like DNA-binding domain superfamily/Winged helix DNA-binding domain"/>
    <property type="match status" value="1"/>
</dbReference>
<sequence>MNKVSTDNRLPLYYQLYDIITEKIHSGIYNENDKLPSERELCEEYDISRATVRRAMVELEKNNYIYKKQGKGVFISSEAFEQDLLSFYSFTEEMKKNGKEPSSNVLKFEIKKADAKISEILNIDIHTKIYKFTRLRLADDLPMMLETTYLPVDRFRGLNKELLSNKAMYDIFSDKYNVNFEKAEETFQATSITAEEEKHLEVKENSPAILLKRLTYEKEKVIEYTVSVARGDKFKFHVVLE</sequence>
<dbReference type="Pfam" id="PF00392">
    <property type="entry name" value="GntR"/>
    <property type="match status" value="1"/>
</dbReference>
<evidence type="ECO:0000256" key="1">
    <source>
        <dbReference type="ARBA" id="ARBA00023015"/>
    </source>
</evidence>
<dbReference type="GO" id="GO:0003677">
    <property type="term" value="F:DNA binding"/>
    <property type="evidence" value="ECO:0007669"/>
    <property type="project" value="UniProtKB-KW"/>
</dbReference>
<dbReference type="InterPro" id="IPR028978">
    <property type="entry name" value="Chorismate_lyase_/UTRA_dom_sf"/>
</dbReference>
<evidence type="ECO:0000313" key="5">
    <source>
        <dbReference type="EMBL" id="CCU80888.1"/>
    </source>
</evidence>
<dbReference type="Proteomes" id="UP000012063">
    <property type="component" value="Unassembled WGS sequence"/>
</dbReference>
<dbReference type="SMART" id="SM00866">
    <property type="entry name" value="UTRA"/>
    <property type="match status" value="1"/>
</dbReference>
<dbReference type="SUPFAM" id="SSF46785">
    <property type="entry name" value="Winged helix' DNA-binding domain"/>
    <property type="match status" value="1"/>
</dbReference>
<dbReference type="Pfam" id="PF07702">
    <property type="entry name" value="UTRA"/>
    <property type="match status" value="1"/>
</dbReference>
<dbReference type="eggNOG" id="COG2188">
    <property type="taxonomic scope" value="Bacteria"/>
</dbReference>
<dbReference type="PANTHER" id="PTHR44846">
    <property type="entry name" value="MANNOSYL-D-GLYCERATE TRANSPORT/METABOLISM SYSTEM REPRESSOR MNGR-RELATED"/>
    <property type="match status" value="1"/>
</dbReference>
<reference evidence="6" key="1">
    <citation type="journal article" date="2013" name="Genome Announc.">
        <title>Genome Sequence of Halanaerobium saccharolyticum subsp. saccharolyticum Strain DSM 6643T, a Halophilic Hydrogen-Producing Bacterium.</title>
        <authorList>
            <person name="Kivisto A."/>
            <person name="Larjo A."/>
            <person name="Ciranna A."/>
            <person name="Santala V."/>
            <person name="Roos C."/>
            <person name="Karp M."/>
        </authorList>
    </citation>
    <scope>NUCLEOTIDE SEQUENCE [LARGE SCALE GENOMIC DNA]</scope>
    <source>
        <strain evidence="6">DSM 6643</strain>
    </source>
</reference>
<dbReference type="Gene3D" id="3.40.1410.10">
    <property type="entry name" value="Chorismate lyase-like"/>
    <property type="match status" value="1"/>
</dbReference>
<dbReference type="InParanoid" id="M5E3T0"/>
<dbReference type="FunFam" id="1.10.10.10:FF:000079">
    <property type="entry name" value="GntR family transcriptional regulator"/>
    <property type="match status" value="1"/>
</dbReference>
<dbReference type="CDD" id="cd07377">
    <property type="entry name" value="WHTH_GntR"/>
    <property type="match status" value="1"/>
</dbReference>
<accession>M5E3T0</accession>
<keyword evidence="3" id="KW-0804">Transcription</keyword>
<dbReference type="PRINTS" id="PR00035">
    <property type="entry name" value="HTHGNTR"/>
</dbReference>
<dbReference type="PROSITE" id="PS50949">
    <property type="entry name" value="HTH_GNTR"/>
    <property type="match status" value="1"/>
</dbReference>
<dbReference type="SMART" id="SM00345">
    <property type="entry name" value="HTH_GNTR"/>
    <property type="match status" value="1"/>
</dbReference>
<dbReference type="GO" id="GO:0045892">
    <property type="term" value="P:negative regulation of DNA-templated transcription"/>
    <property type="evidence" value="ECO:0007669"/>
    <property type="project" value="TreeGrafter"/>
</dbReference>
<gene>
    <name evidence="5" type="ORF">HSACCH_02398</name>
</gene>
<name>M5E3T0_9FIRM</name>
<dbReference type="InterPro" id="IPR000524">
    <property type="entry name" value="Tscrpt_reg_HTH_GntR"/>
</dbReference>
<dbReference type="STRING" id="1293054.HSACCH_02398"/>
<keyword evidence="6" id="KW-1185">Reference proteome</keyword>
<dbReference type="InterPro" id="IPR050679">
    <property type="entry name" value="Bact_HTH_transcr_reg"/>
</dbReference>
<comment type="caution">
    <text evidence="5">The sequence shown here is derived from an EMBL/GenBank/DDBJ whole genome shotgun (WGS) entry which is preliminary data.</text>
</comment>
<proteinExistence type="predicted"/>
<dbReference type="PANTHER" id="PTHR44846:SF1">
    <property type="entry name" value="MANNOSYL-D-GLYCERATE TRANSPORT_METABOLISM SYSTEM REPRESSOR MNGR-RELATED"/>
    <property type="match status" value="1"/>
</dbReference>
<protein>
    <submittedName>
        <fullName evidence="5">Predicted transcriptional regulator of N-Acetylglucosamine utilization, GntR family</fullName>
    </submittedName>
</protein>
<dbReference type="RefSeq" id="WP_005490185.1">
    <property type="nucleotide sequence ID" value="NZ_CAUI01000023.1"/>
</dbReference>
<dbReference type="SUPFAM" id="SSF64288">
    <property type="entry name" value="Chorismate lyase-like"/>
    <property type="match status" value="1"/>
</dbReference>
<keyword evidence="2" id="KW-0238">DNA-binding</keyword>